<dbReference type="OrthoDB" id="4236662at2"/>
<organism evidence="3 4">
    <name type="scientific">Streptomyces sedi</name>
    <dbReference type="NCBI Taxonomy" id="555059"/>
    <lineage>
        <taxon>Bacteria</taxon>
        <taxon>Bacillati</taxon>
        <taxon>Actinomycetota</taxon>
        <taxon>Actinomycetes</taxon>
        <taxon>Kitasatosporales</taxon>
        <taxon>Streptomycetaceae</taxon>
        <taxon>Streptomyces</taxon>
    </lineage>
</organism>
<keyword evidence="1" id="KW-0472">Membrane</keyword>
<protein>
    <recommendedName>
        <fullName evidence="2">DUF7848 domain-containing protein</fullName>
    </recommendedName>
</protein>
<keyword evidence="4" id="KW-1185">Reference proteome</keyword>
<sequence>MNHHDPQNPHAPHVASIVRAADRVLIQERGPGVPDGIYGAECMSCEALSPLFDDDSLPVAVWAVQHSQDHPEHTLFLARTERHWRVVPRLDDPPPSSPSGPGLVGPAFVGLMCLLTALSGLLPALTS</sequence>
<evidence type="ECO:0000313" key="4">
    <source>
        <dbReference type="Proteomes" id="UP000311713"/>
    </source>
</evidence>
<dbReference type="EMBL" id="VDGT01000019">
    <property type="protein sequence ID" value="TNM27072.1"/>
    <property type="molecule type" value="Genomic_DNA"/>
</dbReference>
<evidence type="ECO:0000259" key="2">
    <source>
        <dbReference type="Pfam" id="PF25232"/>
    </source>
</evidence>
<dbReference type="InterPro" id="IPR057170">
    <property type="entry name" value="DUF7848"/>
</dbReference>
<evidence type="ECO:0000256" key="1">
    <source>
        <dbReference type="SAM" id="Phobius"/>
    </source>
</evidence>
<reference evidence="3 4" key="1">
    <citation type="submission" date="2019-06" db="EMBL/GenBank/DDBJ databases">
        <title>Draft genome of Streptomyces sedi sp. JCM16909.</title>
        <authorList>
            <person name="Klykleung N."/>
            <person name="Tanasupawat S."/>
            <person name="Kudo T."/>
            <person name="Yuki M."/>
            <person name="Ohkuma M."/>
        </authorList>
    </citation>
    <scope>NUCLEOTIDE SEQUENCE [LARGE SCALE GENOMIC DNA]</scope>
    <source>
        <strain evidence="3 4">JCM 16909</strain>
    </source>
</reference>
<gene>
    <name evidence="3" type="ORF">FH715_22225</name>
</gene>
<dbReference type="RefSeq" id="WP_139648105.1">
    <property type="nucleotide sequence ID" value="NZ_BAAAZS010000022.1"/>
</dbReference>
<accession>A0A5C4UU26</accession>
<feature type="domain" description="DUF7848" evidence="2">
    <location>
        <begin position="16"/>
        <end position="89"/>
    </location>
</feature>
<name>A0A5C4UU26_9ACTN</name>
<keyword evidence="1" id="KW-1133">Transmembrane helix</keyword>
<feature type="transmembrane region" description="Helical" evidence="1">
    <location>
        <begin position="103"/>
        <end position="125"/>
    </location>
</feature>
<dbReference type="Pfam" id="PF25232">
    <property type="entry name" value="DUF7848"/>
    <property type="match status" value="1"/>
</dbReference>
<dbReference type="AlphaFoldDB" id="A0A5C4UU26"/>
<evidence type="ECO:0000313" key="3">
    <source>
        <dbReference type="EMBL" id="TNM27072.1"/>
    </source>
</evidence>
<comment type="caution">
    <text evidence="3">The sequence shown here is derived from an EMBL/GenBank/DDBJ whole genome shotgun (WGS) entry which is preliminary data.</text>
</comment>
<proteinExistence type="predicted"/>
<dbReference type="Proteomes" id="UP000311713">
    <property type="component" value="Unassembled WGS sequence"/>
</dbReference>
<keyword evidence="1" id="KW-0812">Transmembrane</keyword>